<feature type="region of interest" description="Disordered" evidence="2">
    <location>
        <begin position="503"/>
        <end position="535"/>
    </location>
</feature>
<feature type="compositionally biased region" description="Low complexity" evidence="2">
    <location>
        <begin position="1312"/>
        <end position="1327"/>
    </location>
</feature>
<dbReference type="EMBL" id="JALJOS010000005">
    <property type="protein sequence ID" value="KAK9839167.1"/>
    <property type="molecule type" value="Genomic_DNA"/>
</dbReference>
<feature type="compositionally biased region" description="Low complexity" evidence="2">
    <location>
        <begin position="1212"/>
        <end position="1225"/>
    </location>
</feature>
<feature type="region of interest" description="Disordered" evidence="2">
    <location>
        <begin position="1312"/>
        <end position="1456"/>
    </location>
</feature>
<feature type="compositionally biased region" description="Polar residues" evidence="2">
    <location>
        <begin position="1088"/>
        <end position="1110"/>
    </location>
</feature>
<sequence length="1479" mass="155691">MPKDGTPWLAQTVQLFKNALKNFDETPDQTIDLQCGKTVWHNVAPKMRTELWLSILHRKGIGSKASKRFREYLGKPLTQEVAADIGKDVDRTFPNIARFCTDAGKYALECVLRAYAALDPEVGYCQGMNFLAGLLLCWLPSPADAFGALVVVMQERGLRELYKRDLAMLQVRLWQCGQMMPHQLGRHMEMHGALPVLFVSSWLLTAFAADFPLSFTARIMDAILADSYVEPVMKVVMGVLKACEDRLLAMGDMEEMVDFLKMGVPCWPREVLQELLTEALATPWSPQQQATLQRVAGAESVIDAVRRVAEGKEAAPEVAIPAANLVGRMRRATTDGLKTGADLVPPPLRWTTSLNPGETGHLFGPDFRLPKPPGSLQGHHTPTPGASIASRLSTAMSADPGHLPTSSSPSSATKKSISAELAAMGHHEASGDDWSTSGEDWQAAPSTHSAAVQAAPTPASSASPPTQPLFQHSTPTSAAASPLNRSIALGEGGDLLSELGAFSRAQGGNEGPAPDEYPSSSGHLSTAASGTLSRGQSLRWEQGIFTPQPSGTLDIADLGPAQPAEIPARLQNQDSTVSGTSDEWQEFSGGGPLAERLPLDMPPALAHLQIASSRSGSRGGSGSASPLSRHDAHIASQGATPTAVSPSQSGLAADSRSHSPQTLSNLGLSPKAPITPKTSSPAPSLRSLRSKRHSSSPHAHSPTATASLAVSTAVPSPASTSSAVLSPTGCSPLQPIAHSHSSELAKLAVLQGLDELARARSLARRSPTRPGQPTQQVATPGPSTPSGLQRLQTVHDSPGRLTSHSQSSQPDSTGQPPSATSMQGLPDSQSTLAARSGAGAMHHHCRKPSVGTQERILRESISSLEDARQELAAAKVRSHDLQSSIAASPLLSPATPHTASPSPSPPQSPTAAMAHSPAPSNPRLPHSPHSSPMRATVVLQRSPGASPPHSRSASANLLTPSTGSSPVRIRKLAAGLQPTPLPPQLLAFNGSQAKDPPAFIGTSPRTSMRSALVSSVSGFSSVPVSGNIEEDWELSPRPSLDPQSLAPASREGSAAASSTAASASRTASAAGDSEVHITGAFRPRRLTSGRSSGQSSRCTSPEPAASSQPSRRLVADSRQSAPSSQPAQSIPKDPYGDELWASDFVIMDADVSDEAETGLHSAEACQQSQAASQGYDMQDERDKVPWWHMEGDSSPASWRVDAATHAKPIPTRAAQSHTHHSQQQQQRHHPANANKQHSQHRSSLQHSQRRLQQQSPGALGSDLHADSQWQQKQDQQTGSSPGRPGVCSAEPMPSLALWREEAASPAWLAGSAANPASSAHKPAAASHHGQHAHPVGSPTVDLPSTSTCNHRQEASSSGHRLHNSNLHGEPNAVEGAFPASARGSVQDSTQCSPHAPWWDIRSSGHAAAKSHSDGSWMGSSSKQQSQGGPPAAHSNESEGWGDFVEPEQSDPEDWQVSRLPIRVQLAQATLSAAHAHGMG</sequence>
<feature type="compositionally biased region" description="Acidic residues" evidence="2">
    <location>
        <begin position="1444"/>
        <end position="1453"/>
    </location>
</feature>
<proteinExistence type="predicted"/>
<gene>
    <name evidence="4" type="ORF">WJX74_010845</name>
</gene>
<dbReference type="PANTHER" id="PTHR47219">
    <property type="entry name" value="RAB GTPASE-ACTIVATING PROTEIN 1-LIKE"/>
    <property type="match status" value="1"/>
</dbReference>
<dbReference type="InterPro" id="IPR035969">
    <property type="entry name" value="Rab-GAP_TBC_sf"/>
</dbReference>
<feature type="region of interest" description="Disordered" evidence="2">
    <location>
        <begin position="356"/>
        <end position="481"/>
    </location>
</feature>
<feature type="compositionally biased region" description="Polar residues" evidence="2">
    <location>
        <begin position="637"/>
        <end position="650"/>
    </location>
</feature>
<feature type="compositionally biased region" description="Polar residues" evidence="2">
    <location>
        <begin position="1383"/>
        <end position="1392"/>
    </location>
</feature>
<feature type="region of interest" description="Disordered" evidence="2">
    <location>
        <begin position="1210"/>
        <end position="1290"/>
    </location>
</feature>
<feature type="domain" description="Rab-GAP TBC" evidence="3">
    <location>
        <begin position="42"/>
        <end position="227"/>
    </location>
</feature>
<feature type="compositionally biased region" description="Low complexity" evidence="2">
    <location>
        <begin position="1241"/>
        <end position="1255"/>
    </location>
</feature>
<dbReference type="Gene3D" id="1.10.8.270">
    <property type="entry name" value="putative rabgap domain of human tbc1 domain family member 14 like domains"/>
    <property type="match status" value="1"/>
</dbReference>
<feature type="coiled-coil region" evidence="1">
    <location>
        <begin position="857"/>
        <end position="884"/>
    </location>
</feature>
<dbReference type="InterPro" id="IPR050302">
    <property type="entry name" value="Rab_GAP_TBC_domain"/>
</dbReference>
<feature type="region of interest" description="Disordered" evidence="2">
    <location>
        <begin position="1030"/>
        <end position="1136"/>
    </location>
</feature>
<name>A0AAW1S012_9CHLO</name>
<feature type="compositionally biased region" description="Polar residues" evidence="2">
    <location>
        <begin position="1342"/>
        <end position="1366"/>
    </location>
</feature>
<feature type="compositionally biased region" description="Polar residues" evidence="2">
    <location>
        <begin position="784"/>
        <end position="833"/>
    </location>
</feature>
<evidence type="ECO:0000256" key="2">
    <source>
        <dbReference type="SAM" id="MobiDB-lite"/>
    </source>
</evidence>
<dbReference type="Pfam" id="PF00566">
    <property type="entry name" value="RabGAP-TBC"/>
    <property type="match status" value="1"/>
</dbReference>
<evidence type="ECO:0000259" key="3">
    <source>
        <dbReference type="PROSITE" id="PS50086"/>
    </source>
</evidence>
<accession>A0AAW1S012</accession>
<feature type="compositionally biased region" description="Low complexity" evidence="2">
    <location>
        <begin position="449"/>
        <end position="464"/>
    </location>
</feature>
<feature type="region of interest" description="Disordered" evidence="2">
    <location>
        <begin position="1152"/>
        <end position="1178"/>
    </location>
</feature>
<dbReference type="InterPro" id="IPR000195">
    <property type="entry name" value="Rab-GAP-TBC_dom"/>
</dbReference>
<dbReference type="SUPFAM" id="SSF47923">
    <property type="entry name" value="Ypt/Rab-GAP domain of gyp1p"/>
    <property type="match status" value="2"/>
</dbReference>
<feature type="region of interest" description="Disordered" evidence="2">
    <location>
        <begin position="761"/>
        <end position="854"/>
    </location>
</feature>
<dbReference type="Proteomes" id="UP001438707">
    <property type="component" value="Unassembled WGS sequence"/>
</dbReference>
<feature type="compositionally biased region" description="Polar residues" evidence="2">
    <location>
        <begin position="469"/>
        <end position="479"/>
    </location>
</feature>
<feature type="region of interest" description="Disordered" evidence="2">
    <location>
        <begin position="571"/>
        <end position="598"/>
    </location>
</feature>
<evidence type="ECO:0000313" key="4">
    <source>
        <dbReference type="EMBL" id="KAK9839167.1"/>
    </source>
</evidence>
<feature type="compositionally biased region" description="Low complexity" evidence="2">
    <location>
        <begin position="1161"/>
        <end position="1173"/>
    </location>
</feature>
<feature type="region of interest" description="Disordered" evidence="2">
    <location>
        <begin position="983"/>
        <end position="1003"/>
    </location>
</feature>
<dbReference type="PROSITE" id="PS50086">
    <property type="entry name" value="TBC_RABGAP"/>
    <property type="match status" value="1"/>
</dbReference>
<feature type="compositionally biased region" description="Low complexity" evidence="2">
    <location>
        <begin position="696"/>
        <end position="712"/>
    </location>
</feature>
<keyword evidence="1" id="KW-0175">Coiled coil</keyword>
<feature type="region of interest" description="Disordered" evidence="2">
    <location>
        <begin position="636"/>
        <end position="712"/>
    </location>
</feature>
<feature type="compositionally biased region" description="Low complexity" evidence="2">
    <location>
        <begin position="1413"/>
        <end position="1428"/>
    </location>
</feature>
<feature type="compositionally biased region" description="Polar residues" evidence="2">
    <location>
        <begin position="658"/>
        <end position="667"/>
    </location>
</feature>
<feature type="compositionally biased region" description="Polar residues" evidence="2">
    <location>
        <begin position="949"/>
        <end position="965"/>
    </location>
</feature>
<dbReference type="Gene3D" id="1.10.472.80">
    <property type="entry name" value="Ypt/Rab-GAP domain of gyp1p, domain 3"/>
    <property type="match status" value="1"/>
</dbReference>
<feature type="compositionally biased region" description="Polar residues" evidence="2">
    <location>
        <begin position="769"/>
        <end position="778"/>
    </location>
</feature>
<keyword evidence="5" id="KW-1185">Reference proteome</keyword>
<feature type="compositionally biased region" description="Low complexity" evidence="2">
    <location>
        <begin position="1048"/>
        <end position="1071"/>
    </location>
</feature>
<organism evidence="4 5">
    <name type="scientific">Apatococcus lobatus</name>
    <dbReference type="NCBI Taxonomy" id="904363"/>
    <lineage>
        <taxon>Eukaryota</taxon>
        <taxon>Viridiplantae</taxon>
        <taxon>Chlorophyta</taxon>
        <taxon>core chlorophytes</taxon>
        <taxon>Trebouxiophyceae</taxon>
        <taxon>Chlorellales</taxon>
        <taxon>Chlorellaceae</taxon>
        <taxon>Apatococcus</taxon>
    </lineage>
</organism>
<feature type="region of interest" description="Disordered" evidence="2">
    <location>
        <begin position="890"/>
        <end position="965"/>
    </location>
</feature>
<feature type="compositionally biased region" description="Polar residues" evidence="2">
    <location>
        <begin position="518"/>
        <end position="535"/>
    </location>
</feature>
<reference evidence="4 5" key="1">
    <citation type="journal article" date="2024" name="Nat. Commun.">
        <title>Phylogenomics reveals the evolutionary origins of lichenization in chlorophyte algae.</title>
        <authorList>
            <person name="Puginier C."/>
            <person name="Libourel C."/>
            <person name="Otte J."/>
            <person name="Skaloud P."/>
            <person name="Haon M."/>
            <person name="Grisel S."/>
            <person name="Petersen M."/>
            <person name="Berrin J.G."/>
            <person name="Delaux P.M."/>
            <person name="Dal Grande F."/>
            <person name="Keller J."/>
        </authorList>
    </citation>
    <scope>NUCLEOTIDE SEQUENCE [LARGE SCALE GENOMIC DNA]</scope>
    <source>
        <strain evidence="4 5">SAG 2145</strain>
    </source>
</reference>
<feature type="compositionally biased region" description="Low complexity" evidence="2">
    <location>
        <begin position="890"/>
        <end position="901"/>
    </location>
</feature>
<comment type="caution">
    <text evidence="4">The sequence shown here is derived from an EMBL/GenBank/DDBJ whole genome shotgun (WGS) entry which is preliminary data.</text>
</comment>
<protein>
    <recommendedName>
        <fullName evidence="3">Rab-GAP TBC domain-containing protein</fullName>
    </recommendedName>
</protein>
<feature type="compositionally biased region" description="Low complexity" evidence="2">
    <location>
        <begin position="1116"/>
        <end position="1131"/>
    </location>
</feature>
<feature type="compositionally biased region" description="Polar residues" evidence="2">
    <location>
        <begin position="433"/>
        <end position="448"/>
    </location>
</feature>
<evidence type="ECO:0000256" key="1">
    <source>
        <dbReference type="SAM" id="Coils"/>
    </source>
</evidence>
<dbReference type="SMART" id="SM00164">
    <property type="entry name" value="TBC"/>
    <property type="match status" value="1"/>
</dbReference>
<feature type="compositionally biased region" description="Polar residues" evidence="2">
    <location>
        <begin position="571"/>
        <end position="582"/>
    </location>
</feature>
<evidence type="ECO:0000313" key="5">
    <source>
        <dbReference type="Proteomes" id="UP001438707"/>
    </source>
</evidence>
<feature type="compositionally biased region" description="Low complexity" evidence="2">
    <location>
        <begin position="404"/>
        <end position="419"/>
    </location>
</feature>